<protein>
    <recommendedName>
        <fullName evidence="1">Integrase catalytic domain-containing protein</fullName>
    </recommendedName>
</protein>
<gene>
    <name evidence="2" type="ORF">MCOR_5701</name>
</gene>
<accession>A0A6J8AAH0</accession>
<evidence type="ECO:0000313" key="3">
    <source>
        <dbReference type="Proteomes" id="UP000507470"/>
    </source>
</evidence>
<keyword evidence="3" id="KW-1185">Reference proteome</keyword>
<evidence type="ECO:0000259" key="1">
    <source>
        <dbReference type="PROSITE" id="PS50994"/>
    </source>
</evidence>
<reference evidence="2 3" key="1">
    <citation type="submission" date="2020-06" db="EMBL/GenBank/DDBJ databases">
        <authorList>
            <person name="Li R."/>
            <person name="Bekaert M."/>
        </authorList>
    </citation>
    <scope>NUCLEOTIDE SEQUENCE [LARGE SCALE GENOMIC DNA]</scope>
    <source>
        <strain evidence="3">wild</strain>
    </source>
</reference>
<dbReference type="InterPro" id="IPR036397">
    <property type="entry name" value="RNaseH_sf"/>
</dbReference>
<proteinExistence type="predicted"/>
<dbReference type="PROSITE" id="PS50994">
    <property type="entry name" value="INTEGRASE"/>
    <property type="match status" value="1"/>
</dbReference>
<dbReference type="EMBL" id="CACVKT020001068">
    <property type="protein sequence ID" value="CAC5364771.1"/>
    <property type="molecule type" value="Genomic_DNA"/>
</dbReference>
<dbReference type="PANTHER" id="PTHR47331">
    <property type="entry name" value="PHD-TYPE DOMAIN-CONTAINING PROTEIN"/>
    <property type="match status" value="1"/>
</dbReference>
<dbReference type="InterPro" id="IPR001584">
    <property type="entry name" value="Integrase_cat-core"/>
</dbReference>
<organism evidence="2 3">
    <name type="scientific">Mytilus coruscus</name>
    <name type="common">Sea mussel</name>
    <dbReference type="NCBI Taxonomy" id="42192"/>
    <lineage>
        <taxon>Eukaryota</taxon>
        <taxon>Metazoa</taxon>
        <taxon>Spiralia</taxon>
        <taxon>Lophotrochozoa</taxon>
        <taxon>Mollusca</taxon>
        <taxon>Bivalvia</taxon>
        <taxon>Autobranchia</taxon>
        <taxon>Pteriomorphia</taxon>
        <taxon>Mytilida</taxon>
        <taxon>Mytiloidea</taxon>
        <taxon>Mytilidae</taxon>
        <taxon>Mytilinae</taxon>
        <taxon>Mytilus</taxon>
    </lineage>
</organism>
<dbReference type="Proteomes" id="UP000507470">
    <property type="component" value="Unassembled WGS sequence"/>
</dbReference>
<dbReference type="InterPro" id="IPR012337">
    <property type="entry name" value="RNaseH-like_sf"/>
</dbReference>
<dbReference type="GO" id="GO:0015074">
    <property type="term" value="P:DNA integration"/>
    <property type="evidence" value="ECO:0007669"/>
    <property type="project" value="InterPro"/>
</dbReference>
<sequence length="354" mass="40053">MEEGNSADLTETNTATAAFPTNAKVRTKPVNRQMNVKSCIFCNESHAPVNCTKIIEHKARISIVKRGRLCFNCLGHHNVADCKSHQSCRKCEKRQHTSLCKDEVQQDEKPSNANVNISTIQETQHNAKETATVLHSQTKRKYTFASLCSKVTGRPYPVPDPPPLPADRLHEDHPFTVTGVDFAGPLHIRTKEGQNKKVYICLFTCASTRAVHLEIVQDLSQNAFILAFCRFTSRKSLPKVMISDNVSMYVAGAKEIEHLTKSSYVTEKLNSYGTTWRFIPKRAPWFSGWWERLIGLTKNCIKKVSEQALVDNATLNTIITEVQSILNDRPLTYVSSDPTDNEPLIRHIYYMEDE</sequence>
<dbReference type="GO" id="GO:0003676">
    <property type="term" value="F:nucleic acid binding"/>
    <property type="evidence" value="ECO:0007669"/>
    <property type="project" value="InterPro"/>
</dbReference>
<dbReference type="SUPFAM" id="SSF53098">
    <property type="entry name" value="Ribonuclease H-like"/>
    <property type="match status" value="1"/>
</dbReference>
<dbReference type="AlphaFoldDB" id="A0A6J8AAH0"/>
<evidence type="ECO:0000313" key="2">
    <source>
        <dbReference type="EMBL" id="CAC5364771.1"/>
    </source>
</evidence>
<dbReference type="Gene3D" id="3.30.420.10">
    <property type="entry name" value="Ribonuclease H-like superfamily/Ribonuclease H"/>
    <property type="match status" value="1"/>
</dbReference>
<name>A0A6J8AAH0_MYTCO</name>
<feature type="domain" description="Integrase catalytic" evidence="1">
    <location>
        <begin position="170"/>
        <end position="351"/>
    </location>
</feature>
<dbReference type="OrthoDB" id="6020347at2759"/>